<feature type="domain" description="Potassium channel" evidence="18">
    <location>
        <begin position="71"/>
        <end position="149"/>
    </location>
</feature>
<dbReference type="AlphaFoldDB" id="A0A835LX78"/>
<protein>
    <recommendedName>
        <fullName evidence="18">Potassium channel domain-containing protein</fullName>
    </recommendedName>
</protein>
<feature type="transmembrane region" description="Helical" evidence="17">
    <location>
        <begin position="238"/>
        <end position="259"/>
    </location>
</feature>
<keyword evidence="15" id="KW-0407">Ion channel</keyword>
<dbReference type="GO" id="GO:0015271">
    <property type="term" value="F:outward rectifier potassium channel activity"/>
    <property type="evidence" value="ECO:0007669"/>
    <property type="project" value="TreeGrafter"/>
</dbReference>
<dbReference type="GO" id="GO:0022841">
    <property type="term" value="F:potassium ion leak channel activity"/>
    <property type="evidence" value="ECO:0007669"/>
    <property type="project" value="TreeGrafter"/>
</dbReference>
<comment type="caution">
    <text evidence="19">The sequence shown here is derived from an EMBL/GenBank/DDBJ whole genome shotgun (WGS) entry which is preliminary data.</text>
</comment>
<dbReference type="InterPro" id="IPR013099">
    <property type="entry name" value="K_chnl_dom"/>
</dbReference>
<comment type="subcellular location">
    <subcellularLocation>
        <location evidence="1">Vacuole membrane</location>
        <topology evidence="1">Multi-pass membrane protein</topology>
    </subcellularLocation>
</comment>
<evidence type="ECO:0000256" key="7">
    <source>
        <dbReference type="ARBA" id="ARBA00022723"/>
    </source>
</evidence>
<dbReference type="Proteomes" id="UP000631114">
    <property type="component" value="Unassembled WGS sequence"/>
</dbReference>
<evidence type="ECO:0000256" key="6">
    <source>
        <dbReference type="ARBA" id="ARBA00022692"/>
    </source>
</evidence>
<dbReference type="InterPro" id="IPR018247">
    <property type="entry name" value="EF_Hand_1_Ca_BS"/>
</dbReference>
<sequence>MDSNDAKKPTITALIDPPRPSQTKDIKRRYRRCKSAPTEFVFPGKDGGTDLPKSIFTKFHPSFWQVGLFLGVYLGVGTLCFYLFKSQIKGKKTNGALDAAYLCIVTMTTVGYGDLVPNSIATKLLACAFVFTGMALVGLVLSKAADYLVEKQEMLLVKALHFHQQVGRIDIMKEIKTNRVKYKLLMIVGLLLVLMIVGTIFLSRVEDLGLVDSFYCVCSTMTSLGYGDKSFSTFGGRIFAVFWILTSTICMAQFFLYLAELNTEHRQRLLVKWVLKRRMTRVDLEAADFDDDGVVSQEDIALIMEEFKDLDIDQTGTLSASDITLAQSSQA</sequence>
<dbReference type="PROSITE" id="PS00018">
    <property type="entry name" value="EF_HAND_1"/>
    <property type="match status" value="1"/>
</dbReference>
<keyword evidence="5" id="KW-0926">Vacuole</keyword>
<keyword evidence="14 17" id="KW-0472">Membrane</keyword>
<evidence type="ECO:0000256" key="2">
    <source>
        <dbReference type="ARBA" id="ARBA00010159"/>
    </source>
</evidence>
<feature type="transmembrane region" description="Helical" evidence="17">
    <location>
        <begin position="96"/>
        <end position="114"/>
    </location>
</feature>
<dbReference type="OrthoDB" id="415460at2759"/>
<evidence type="ECO:0000256" key="11">
    <source>
        <dbReference type="ARBA" id="ARBA00022958"/>
    </source>
</evidence>
<proteinExistence type="inferred from homology"/>
<evidence type="ECO:0000256" key="12">
    <source>
        <dbReference type="ARBA" id="ARBA00022989"/>
    </source>
</evidence>
<dbReference type="FunFam" id="1.10.287.70:FF:000127">
    <property type="entry name" value="Calcium-activated outward-rectifying potassium channel 1"/>
    <property type="match status" value="1"/>
</dbReference>
<evidence type="ECO:0000256" key="3">
    <source>
        <dbReference type="ARBA" id="ARBA00022448"/>
    </source>
</evidence>
<keyword evidence="8" id="KW-0677">Repeat</keyword>
<dbReference type="GO" id="GO:0030007">
    <property type="term" value="P:intracellular potassium ion homeostasis"/>
    <property type="evidence" value="ECO:0007669"/>
    <property type="project" value="UniProtKB-ARBA"/>
</dbReference>
<evidence type="ECO:0000256" key="17">
    <source>
        <dbReference type="SAM" id="Phobius"/>
    </source>
</evidence>
<keyword evidence="10" id="KW-0106">Calcium</keyword>
<feature type="transmembrane region" description="Helical" evidence="17">
    <location>
        <begin position="120"/>
        <end position="141"/>
    </location>
</feature>
<feature type="domain" description="Potassium channel" evidence="18">
    <location>
        <begin position="190"/>
        <end position="262"/>
    </location>
</feature>
<keyword evidence="20" id="KW-1185">Reference proteome</keyword>
<evidence type="ECO:0000256" key="10">
    <source>
        <dbReference type="ARBA" id="ARBA00022837"/>
    </source>
</evidence>
<evidence type="ECO:0000256" key="4">
    <source>
        <dbReference type="ARBA" id="ARBA00022538"/>
    </source>
</evidence>
<evidence type="ECO:0000256" key="15">
    <source>
        <dbReference type="ARBA" id="ARBA00023303"/>
    </source>
</evidence>
<evidence type="ECO:0000313" key="20">
    <source>
        <dbReference type="Proteomes" id="UP000631114"/>
    </source>
</evidence>
<dbReference type="EMBL" id="JADFTS010000004">
    <property type="protein sequence ID" value="KAF9610885.1"/>
    <property type="molecule type" value="Genomic_DNA"/>
</dbReference>
<dbReference type="Gene3D" id="1.10.287.70">
    <property type="match status" value="2"/>
</dbReference>
<feature type="transmembrane region" description="Helical" evidence="17">
    <location>
        <begin position="182"/>
        <end position="202"/>
    </location>
</feature>
<accession>A0A835LX78</accession>
<evidence type="ECO:0000256" key="5">
    <source>
        <dbReference type="ARBA" id="ARBA00022554"/>
    </source>
</evidence>
<dbReference type="PRINTS" id="PR01333">
    <property type="entry name" value="2POREKCHANEL"/>
</dbReference>
<dbReference type="PANTHER" id="PTHR11003:SF291">
    <property type="entry name" value="IP11374P"/>
    <property type="match status" value="1"/>
</dbReference>
<dbReference type="SUPFAM" id="SSF81324">
    <property type="entry name" value="Voltage-gated potassium channels"/>
    <property type="match status" value="2"/>
</dbReference>
<evidence type="ECO:0000256" key="14">
    <source>
        <dbReference type="ARBA" id="ARBA00023136"/>
    </source>
</evidence>
<organism evidence="19 20">
    <name type="scientific">Coptis chinensis</name>
    <dbReference type="NCBI Taxonomy" id="261450"/>
    <lineage>
        <taxon>Eukaryota</taxon>
        <taxon>Viridiplantae</taxon>
        <taxon>Streptophyta</taxon>
        <taxon>Embryophyta</taxon>
        <taxon>Tracheophyta</taxon>
        <taxon>Spermatophyta</taxon>
        <taxon>Magnoliopsida</taxon>
        <taxon>Ranunculales</taxon>
        <taxon>Ranunculaceae</taxon>
        <taxon>Coptidoideae</taxon>
        <taxon>Coptis</taxon>
    </lineage>
</organism>
<dbReference type="PANTHER" id="PTHR11003">
    <property type="entry name" value="POTASSIUM CHANNEL, SUBFAMILY K"/>
    <property type="match status" value="1"/>
</dbReference>
<keyword evidence="9" id="KW-0631">Potassium channel</keyword>
<keyword evidence="13" id="KW-0406">Ion transport</keyword>
<name>A0A835LX78_9MAGN</name>
<evidence type="ECO:0000256" key="1">
    <source>
        <dbReference type="ARBA" id="ARBA00004128"/>
    </source>
</evidence>
<dbReference type="GO" id="GO:0030322">
    <property type="term" value="P:stabilization of membrane potential"/>
    <property type="evidence" value="ECO:0007669"/>
    <property type="project" value="TreeGrafter"/>
</dbReference>
<evidence type="ECO:0000313" key="19">
    <source>
        <dbReference type="EMBL" id="KAF9610885.1"/>
    </source>
</evidence>
<feature type="transmembrane region" description="Helical" evidence="17">
    <location>
        <begin position="63"/>
        <end position="84"/>
    </location>
</feature>
<gene>
    <name evidence="19" type="ORF">IFM89_025419</name>
</gene>
<evidence type="ECO:0000256" key="8">
    <source>
        <dbReference type="ARBA" id="ARBA00022737"/>
    </source>
</evidence>
<keyword evidence="6 17" id="KW-0812">Transmembrane</keyword>
<feature type="region of interest" description="Disordered" evidence="16">
    <location>
        <begin position="1"/>
        <end position="28"/>
    </location>
</feature>
<evidence type="ECO:0000256" key="13">
    <source>
        <dbReference type="ARBA" id="ARBA00023065"/>
    </source>
</evidence>
<reference evidence="19 20" key="1">
    <citation type="submission" date="2020-10" db="EMBL/GenBank/DDBJ databases">
        <title>The Coptis chinensis genome and diversification of protoberbering-type alkaloids.</title>
        <authorList>
            <person name="Wang B."/>
            <person name="Shu S."/>
            <person name="Song C."/>
            <person name="Liu Y."/>
        </authorList>
    </citation>
    <scope>NUCLEOTIDE SEQUENCE [LARGE SCALE GENOMIC DNA]</scope>
    <source>
        <strain evidence="19">HL-2020</strain>
        <tissue evidence="19">Leaf</tissue>
    </source>
</reference>
<keyword evidence="7" id="KW-0479">Metal-binding</keyword>
<keyword evidence="4" id="KW-0633">Potassium transport</keyword>
<keyword evidence="12 17" id="KW-1133">Transmembrane helix</keyword>
<keyword evidence="11" id="KW-0630">Potassium</keyword>
<dbReference type="GO" id="GO:0009705">
    <property type="term" value="C:plant-type vacuole membrane"/>
    <property type="evidence" value="ECO:0007669"/>
    <property type="project" value="TreeGrafter"/>
</dbReference>
<keyword evidence="3" id="KW-0813">Transport</keyword>
<evidence type="ECO:0000256" key="16">
    <source>
        <dbReference type="SAM" id="MobiDB-lite"/>
    </source>
</evidence>
<dbReference type="InterPro" id="IPR003280">
    <property type="entry name" value="2pore_dom_K_chnl"/>
</dbReference>
<dbReference type="FunFam" id="1.10.287.70:FF:000128">
    <property type="entry name" value="Two-pore potassium channel 1"/>
    <property type="match status" value="1"/>
</dbReference>
<dbReference type="GO" id="GO:0005886">
    <property type="term" value="C:plasma membrane"/>
    <property type="evidence" value="ECO:0007669"/>
    <property type="project" value="TreeGrafter"/>
</dbReference>
<comment type="similarity">
    <text evidence="2">Belongs to the two pore domain potassium channel (TC 1.A.1.7) family.</text>
</comment>
<evidence type="ECO:0000256" key="9">
    <source>
        <dbReference type="ARBA" id="ARBA00022826"/>
    </source>
</evidence>
<evidence type="ECO:0000259" key="18">
    <source>
        <dbReference type="Pfam" id="PF07885"/>
    </source>
</evidence>
<dbReference type="Pfam" id="PF07885">
    <property type="entry name" value="Ion_trans_2"/>
    <property type="match status" value="2"/>
</dbReference>
<dbReference type="GO" id="GO:0046872">
    <property type="term" value="F:metal ion binding"/>
    <property type="evidence" value="ECO:0007669"/>
    <property type="project" value="UniProtKB-KW"/>
</dbReference>